<dbReference type="InterPro" id="IPR036047">
    <property type="entry name" value="F-box-like_dom_sf"/>
</dbReference>
<dbReference type="InterPro" id="IPR055411">
    <property type="entry name" value="LRR_FXL15/At3g58940/PEG3-like"/>
</dbReference>
<dbReference type="CDD" id="cd22160">
    <property type="entry name" value="F-box_AtFBL13-like"/>
    <property type="match status" value="1"/>
</dbReference>
<dbReference type="InterPro" id="IPR001810">
    <property type="entry name" value="F-box_dom"/>
</dbReference>
<dbReference type="Proteomes" id="UP001165190">
    <property type="component" value="Unassembled WGS sequence"/>
</dbReference>
<evidence type="ECO:0000313" key="3">
    <source>
        <dbReference type="Proteomes" id="UP001165190"/>
    </source>
</evidence>
<dbReference type="InterPro" id="IPR006566">
    <property type="entry name" value="FBD"/>
</dbReference>
<dbReference type="SUPFAM" id="SSF81383">
    <property type="entry name" value="F-box domain"/>
    <property type="match status" value="1"/>
</dbReference>
<dbReference type="Pfam" id="PF00646">
    <property type="entry name" value="F-box"/>
    <property type="match status" value="1"/>
</dbReference>
<evidence type="ECO:0000313" key="2">
    <source>
        <dbReference type="EMBL" id="GMI63712.1"/>
    </source>
</evidence>
<dbReference type="EMBL" id="BSYR01000002">
    <property type="protein sequence ID" value="GMI63712.1"/>
    <property type="molecule type" value="Genomic_DNA"/>
</dbReference>
<dbReference type="SMART" id="SM00256">
    <property type="entry name" value="FBOX"/>
    <property type="match status" value="1"/>
</dbReference>
<proteinExistence type="predicted"/>
<dbReference type="OrthoDB" id="1002622at2759"/>
<sequence length="338" mass="38979">MASNTGKKAKHDDDDDRISKLPDSILSHILSLLPIKDAVSTSTLSTRWQHLFASMFILDVDFHSFRLCPLHTVKSFINFMGKLFFLHTEGRIEQFRLNYIDIAGIDASFVCKWIFAALWRRVKEIDLVFTPQSSYFPMLPTALLFTGRTLVRLKLEFPYVMTVPTHAYLPSLKALELQSIKFEDDDSVKRLLTSCPVLEDLSISHCYMGNMKCLQISNPSLKVLNRMKTWKRMGLFKFLQFSPNLQTLVISNVSNEITFPMEKVPSCVAYQLKEFKVLDFDDESSLFKMVTYILKNAKVLNKLTICTTRLLEAEEKFRITKQLLSLPRCSNKCQLIAF</sequence>
<reference evidence="2" key="1">
    <citation type="submission" date="2023-05" db="EMBL/GenBank/DDBJ databases">
        <title>Genome and transcriptome analyses reveal genes involved in the formation of fine ridges on petal epidermal cells in Hibiscus trionum.</title>
        <authorList>
            <person name="Koshimizu S."/>
            <person name="Masuda S."/>
            <person name="Ishii T."/>
            <person name="Shirasu K."/>
            <person name="Hoshino A."/>
            <person name="Arita M."/>
        </authorList>
    </citation>
    <scope>NUCLEOTIDE SEQUENCE</scope>
    <source>
        <strain evidence="2">Hamamatsu line</strain>
    </source>
</reference>
<protein>
    <recommendedName>
        <fullName evidence="1">F-box domain-containing protein</fullName>
    </recommendedName>
</protein>
<keyword evidence="3" id="KW-1185">Reference proteome</keyword>
<dbReference type="PANTHER" id="PTHR31900">
    <property type="entry name" value="F-BOX/RNI SUPERFAMILY PROTEIN-RELATED"/>
    <property type="match status" value="1"/>
</dbReference>
<dbReference type="Gene3D" id="1.20.1280.50">
    <property type="match status" value="1"/>
</dbReference>
<dbReference type="SUPFAM" id="SSF52047">
    <property type="entry name" value="RNI-like"/>
    <property type="match status" value="1"/>
</dbReference>
<evidence type="ECO:0000259" key="1">
    <source>
        <dbReference type="PROSITE" id="PS50181"/>
    </source>
</evidence>
<comment type="caution">
    <text evidence="2">The sequence shown here is derived from an EMBL/GenBank/DDBJ whole genome shotgun (WGS) entry which is preliminary data.</text>
</comment>
<dbReference type="Pfam" id="PF24758">
    <property type="entry name" value="LRR_At5g56370"/>
    <property type="match status" value="1"/>
</dbReference>
<name>A0A9W7GQ64_HIBTR</name>
<dbReference type="AlphaFoldDB" id="A0A9W7GQ64"/>
<dbReference type="SMART" id="SM00579">
    <property type="entry name" value="FBD"/>
    <property type="match status" value="1"/>
</dbReference>
<dbReference type="InterPro" id="IPR053781">
    <property type="entry name" value="F-box_AtFBL13-like"/>
</dbReference>
<organism evidence="2 3">
    <name type="scientific">Hibiscus trionum</name>
    <name type="common">Flower of an hour</name>
    <dbReference type="NCBI Taxonomy" id="183268"/>
    <lineage>
        <taxon>Eukaryota</taxon>
        <taxon>Viridiplantae</taxon>
        <taxon>Streptophyta</taxon>
        <taxon>Embryophyta</taxon>
        <taxon>Tracheophyta</taxon>
        <taxon>Spermatophyta</taxon>
        <taxon>Magnoliopsida</taxon>
        <taxon>eudicotyledons</taxon>
        <taxon>Gunneridae</taxon>
        <taxon>Pentapetalae</taxon>
        <taxon>rosids</taxon>
        <taxon>malvids</taxon>
        <taxon>Malvales</taxon>
        <taxon>Malvaceae</taxon>
        <taxon>Malvoideae</taxon>
        <taxon>Hibiscus</taxon>
    </lineage>
</organism>
<dbReference type="Gene3D" id="3.80.10.10">
    <property type="entry name" value="Ribonuclease Inhibitor"/>
    <property type="match status" value="1"/>
</dbReference>
<feature type="domain" description="F-box" evidence="1">
    <location>
        <begin position="15"/>
        <end position="65"/>
    </location>
</feature>
<dbReference type="InterPro" id="IPR050232">
    <property type="entry name" value="FBL13/AtMIF1-like"/>
</dbReference>
<dbReference type="PROSITE" id="PS50181">
    <property type="entry name" value="FBOX"/>
    <property type="match status" value="1"/>
</dbReference>
<dbReference type="InterPro" id="IPR032675">
    <property type="entry name" value="LRR_dom_sf"/>
</dbReference>
<gene>
    <name evidence="2" type="ORF">HRI_000040500</name>
</gene>
<accession>A0A9W7GQ64</accession>
<dbReference type="PANTHER" id="PTHR31900:SF27">
    <property type="entry name" value="FBD DOMAIN-CONTAINING PROTEIN"/>
    <property type="match status" value="1"/>
</dbReference>